<dbReference type="RefSeq" id="WP_072997861.1">
    <property type="nucleotide sequence ID" value="NZ_FQUM01000001.1"/>
</dbReference>
<dbReference type="InterPro" id="IPR005913">
    <property type="entry name" value="dTDP_dehydrorham_reduct"/>
</dbReference>
<evidence type="ECO:0000313" key="9">
    <source>
        <dbReference type="Proteomes" id="UP000184164"/>
    </source>
</evidence>
<comment type="pathway">
    <text evidence="1 6">Carbohydrate biosynthesis; dTDP-L-rhamnose biosynthesis.</text>
</comment>
<dbReference type="InterPro" id="IPR036291">
    <property type="entry name" value="NAD(P)-bd_dom_sf"/>
</dbReference>
<protein>
    <recommendedName>
        <fullName evidence="4 6">dTDP-4-dehydrorhamnose reductase</fullName>
        <ecNumber evidence="3 6">1.1.1.133</ecNumber>
    </recommendedName>
</protein>
<keyword evidence="6" id="KW-0521">NADP</keyword>
<dbReference type="PANTHER" id="PTHR10491">
    <property type="entry name" value="DTDP-4-DEHYDRORHAMNOSE REDUCTASE"/>
    <property type="match status" value="1"/>
</dbReference>
<dbReference type="PANTHER" id="PTHR10491:SF4">
    <property type="entry name" value="METHIONINE ADENOSYLTRANSFERASE 2 SUBUNIT BETA"/>
    <property type="match status" value="1"/>
</dbReference>
<dbReference type="EC" id="1.1.1.133" evidence="3 6"/>
<keyword evidence="6" id="KW-0560">Oxidoreductase</keyword>
<accession>A0A1M4SII4</accession>
<gene>
    <name evidence="8" type="ORF">SAMN05444274_10141</name>
</gene>
<dbReference type="OrthoDB" id="9803892at2"/>
<evidence type="ECO:0000256" key="2">
    <source>
        <dbReference type="ARBA" id="ARBA00010944"/>
    </source>
</evidence>
<dbReference type="InterPro" id="IPR029903">
    <property type="entry name" value="RmlD-like-bd"/>
</dbReference>
<evidence type="ECO:0000256" key="5">
    <source>
        <dbReference type="ARBA" id="ARBA00048200"/>
    </source>
</evidence>
<proteinExistence type="inferred from homology"/>
<dbReference type="GO" id="GO:0019305">
    <property type="term" value="P:dTDP-rhamnose biosynthetic process"/>
    <property type="evidence" value="ECO:0007669"/>
    <property type="project" value="UniProtKB-UniPathway"/>
</dbReference>
<evidence type="ECO:0000256" key="1">
    <source>
        <dbReference type="ARBA" id="ARBA00004781"/>
    </source>
</evidence>
<dbReference type="GO" id="GO:0008831">
    <property type="term" value="F:dTDP-4-dehydrorhamnose reductase activity"/>
    <property type="evidence" value="ECO:0007669"/>
    <property type="project" value="UniProtKB-EC"/>
</dbReference>
<dbReference type="SUPFAM" id="SSF51735">
    <property type="entry name" value="NAD(P)-binding Rossmann-fold domains"/>
    <property type="match status" value="1"/>
</dbReference>
<comment type="similarity">
    <text evidence="2 6">Belongs to the dTDP-4-dehydrorhamnose reductase family.</text>
</comment>
<evidence type="ECO:0000256" key="3">
    <source>
        <dbReference type="ARBA" id="ARBA00012929"/>
    </source>
</evidence>
<name>A0A1M4SII4_9BACT</name>
<dbReference type="CDD" id="cd05254">
    <property type="entry name" value="dTDP_HR_like_SDR_e"/>
    <property type="match status" value="1"/>
</dbReference>
<comment type="catalytic activity">
    <reaction evidence="5">
        <text>dTDP-beta-L-rhamnose + NADP(+) = dTDP-4-dehydro-beta-L-rhamnose + NADPH + H(+)</text>
        <dbReference type="Rhea" id="RHEA:21796"/>
        <dbReference type="ChEBI" id="CHEBI:15378"/>
        <dbReference type="ChEBI" id="CHEBI:57510"/>
        <dbReference type="ChEBI" id="CHEBI:57783"/>
        <dbReference type="ChEBI" id="CHEBI:58349"/>
        <dbReference type="ChEBI" id="CHEBI:62830"/>
        <dbReference type="EC" id="1.1.1.133"/>
    </reaction>
</comment>
<evidence type="ECO:0000256" key="6">
    <source>
        <dbReference type="RuleBase" id="RU364082"/>
    </source>
</evidence>
<dbReference type="AlphaFoldDB" id="A0A1M4SII4"/>
<organism evidence="8 9">
    <name type="scientific">Mariniphaga anaerophila</name>
    <dbReference type="NCBI Taxonomy" id="1484053"/>
    <lineage>
        <taxon>Bacteria</taxon>
        <taxon>Pseudomonadati</taxon>
        <taxon>Bacteroidota</taxon>
        <taxon>Bacteroidia</taxon>
        <taxon>Marinilabiliales</taxon>
        <taxon>Prolixibacteraceae</taxon>
        <taxon>Mariniphaga</taxon>
    </lineage>
</organism>
<dbReference type="STRING" id="1484053.SAMN05444274_10141"/>
<feature type="domain" description="RmlD-like substrate binding" evidence="7">
    <location>
        <begin position="1"/>
        <end position="286"/>
    </location>
</feature>
<evidence type="ECO:0000313" key="8">
    <source>
        <dbReference type="EMBL" id="SHE32025.1"/>
    </source>
</evidence>
<dbReference type="EMBL" id="FQUM01000001">
    <property type="protein sequence ID" value="SHE32025.1"/>
    <property type="molecule type" value="Genomic_DNA"/>
</dbReference>
<evidence type="ECO:0000259" key="7">
    <source>
        <dbReference type="Pfam" id="PF04321"/>
    </source>
</evidence>
<dbReference type="Proteomes" id="UP000184164">
    <property type="component" value="Unassembled WGS sequence"/>
</dbReference>
<dbReference type="Gene3D" id="3.90.25.10">
    <property type="entry name" value="UDP-galactose 4-epimerase, domain 1"/>
    <property type="match status" value="1"/>
</dbReference>
<dbReference type="Gene3D" id="3.40.50.720">
    <property type="entry name" value="NAD(P)-binding Rossmann-like Domain"/>
    <property type="match status" value="1"/>
</dbReference>
<evidence type="ECO:0000256" key="4">
    <source>
        <dbReference type="ARBA" id="ARBA00017099"/>
    </source>
</evidence>
<comment type="function">
    <text evidence="6">Catalyzes the reduction of dTDP-6-deoxy-L-lyxo-4-hexulose to yield dTDP-L-rhamnose.</text>
</comment>
<keyword evidence="9" id="KW-1185">Reference proteome</keyword>
<sequence>MKVLVTGAYGQLGNELRVEAENYPEMEFLFTDADSLDITDEIAVQEYFTKNRPGIVINCAAYTAVDKAENDAEKAELINSVAPGFLAKVAKTVDAALIHISTDYVFGGDSVLPYTENDSVKPIGVYGTTKLEGEERSFKENLKTVVIRTAWLYSSFGNNFVKTMLRLGKKGDNLKVVFDQVGTPTYAGDLAKAVLQIANIYQKQPDKFVPGIYHYSNEGVISWYDFAKAIFELAQINCGVFPVLSEEFPTAAQRPHFSVLNKSKIKSTFGLEIPYWKDSLKVCIQKL</sequence>
<dbReference type="NCBIfam" id="TIGR01214">
    <property type="entry name" value="rmlD"/>
    <property type="match status" value="1"/>
</dbReference>
<reference evidence="8 9" key="1">
    <citation type="submission" date="2016-11" db="EMBL/GenBank/DDBJ databases">
        <authorList>
            <person name="Jaros S."/>
            <person name="Januszkiewicz K."/>
            <person name="Wedrychowicz H."/>
        </authorList>
    </citation>
    <scope>NUCLEOTIDE SEQUENCE [LARGE SCALE GENOMIC DNA]</scope>
    <source>
        <strain evidence="8 9">DSM 26910</strain>
    </source>
</reference>
<dbReference type="UniPathway" id="UPA00124"/>
<dbReference type="GO" id="GO:0005829">
    <property type="term" value="C:cytosol"/>
    <property type="evidence" value="ECO:0007669"/>
    <property type="project" value="TreeGrafter"/>
</dbReference>
<dbReference type="Pfam" id="PF04321">
    <property type="entry name" value="RmlD_sub_bind"/>
    <property type="match status" value="1"/>
</dbReference>